<evidence type="ECO:0000256" key="1">
    <source>
        <dbReference type="SAM" id="MobiDB-lite"/>
    </source>
</evidence>
<dbReference type="InterPro" id="IPR011009">
    <property type="entry name" value="Kinase-like_dom_sf"/>
</dbReference>
<dbReference type="Pfam" id="PF17667">
    <property type="entry name" value="Pkinase_fungal"/>
    <property type="match status" value="1"/>
</dbReference>
<evidence type="ECO:0000313" key="4">
    <source>
        <dbReference type="Proteomes" id="UP001385951"/>
    </source>
</evidence>
<accession>A0AAW0G9R2</accession>
<feature type="domain" description="Fungal-type protein kinase" evidence="2">
    <location>
        <begin position="3"/>
        <end position="139"/>
    </location>
</feature>
<sequence length="363" mass="42023">MIHHRIVSGLLIPLEYVENAKELLLVGRDVLNALADAFHKGNMFHRDVSKGNLMITERQGNDEGPWGVLNDWDRATSTRADLEFPCRTIRIFCPIRYWITNNKYTQGTWQFMSIALLRDTVKLHDVFDDIESLLWVLLFFAVQNFKYTGTFSMQVFDEATEAFHTEHGRIVVGGNRKLTWILREAYHMGFECKPLQAFFDSYASFHMEHYLKISFARGNAEKKKILDDFEAAILKDISQLVSHFDNILNDPNTDWSGQEAHAYRSTEIPLQVQQNQDSRPDEEMGDPDGEKEPQPAAQVAKDERGQKRKRGNLEPEDNGDDGDRQPKRLAIEAKEQRTIVRAPRRRQVPVPPCDRVLRPRTRK</sequence>
<reference evidence="3 4" key="1">
    <citation type="submission" date="2022-09" db="EMBL/GenBank/DDBJ databases">
        <authorList>
            <person name="Palmer J.M."/>
        </authorList>
    </citation>
    <scope>NUCLEOTIDE SEQUENCE [LARGE SCALE GENOMIC DNA]</scope>
    <source>
        <strain evidence="3 4">DSM 7382</strain>
    </source>
</reference>
<evidence type="ECO:0000313" key="3">
    <source>
        <dbReference type="EMBL" id="KAK7688379.1"/>
    </source>
</evidence>
<gene>
    <name evidence="3" type="ORF">QCA50_008752</name>
</gene>
<protein>
    <recommendedName>
        <fullName evidence="2">Fungal-type protein kinase domain-containing protein</fullName>
    </recommendedName>
</protein>
<feature type="compositionally biased region" description="Basic and acidic residues" evidence="1">
    <location>
        <begin position="278"/>
        <end position="293"/>
    </location>
</feature>
<evidence type="ECO:0000259" key="2">
    <source>
        <dbReference type="Pfam" id="PF17667"/>
    </source>
</evidence>
<dbReference type="InterPro" id="IPR040976">
    <property type="entry name" value="Pkinase_fungal"/>
</dbReference>
<feature type="compositionally biased region" description="Basic and acidic residues" evidence="1">
    <location>
        <begin position="321"/>
        <end position="338"/>
    </location>
</feature>
<dbReference type="Proteomes" id="UP001385951">
    <property type="component" value="Unassembled WGS sequence"/>
</dbReference>
<name>A0AAW0G9R2_9APHY</name>
<proteinExistence type="predicted"/>
<feature type="region of interest" description="Disordered" evidence="1">
    <location>
        <begin position="264"/>
        <end position="363"/>
    </location>
</feature>
<dbReference type="SUPFAM" id="SSF56112">
    <property type="entry name" value="Protein kinase-like (PK-like)"/>
    <property type="match status" value="1"/>
</dbReference>
<dbReference type="AlphaFoldDB" id="A0AAW0G9R2"/>
<comment type="caution">
    <text evidence="3">The sequence shown here is derived from an EMBL/GenBank/DDBJ whole genome shotgun (WGS) entry which is preliminary data.</text>
</comment>
<dbReference type="Gene3D" id="1.10.510.10">
    <property type="entry name" value="Transferase(Phosphotransferase) domain 1"/>
    <property type="match status" value="1"/>
</dbReference>
<keyword evidence="4" id="KW-1185">Reference proteome</keyword>
<organism evidence="3 4">
    <name type="scientific">Cerrena zonata</name>
    <dbReference type="NCBI Taxonomy" id="2478898"/>
    <lineage>
        <taxon>Eukaryota</taxon>
        <taxon>Fungi</taxon>
        <taxon>Dikarya</taxon>
        <taxon>Basidiomycota</taxon>
        <taxon>Agaricomycotina</taxon>
        <taxon>Agaricomycetes</taxon>
        <taxon>Polyporales</taxon>
        <taxon>Cerrenaceae</taxon>
        <taxon>Cerrena</taxon>
    </lineage>
</organism>
<dbReference type="EMBL" id="JASBNA010000011">
    <property type="protein sequence ID" value="KAK7688379.1"/>
    <property type="molecule type" value="Genomic_DNA"/>
</dbReference>